<dbReference type="OrthoDB" id="10254794at2759"/>
<comment type="subcellular location">
    <subcellularLocation>
        <location evidence="1">Cell projection</location>
        <location evidence="1">Cilium</location>
    </subcellularLocation>
</comment>
<dbReference type="GO" id="GO:0036064">
    <property type="term" value="C:ciliary basal body"/>
    <property type="evidence" value="ECO:0007669"/>
    <property type="project" value="TreeGrafter"/>
</dbReference>
<name>A0A9D3SMW3_9TELE</name>
<dbReference type="Pfam" id="PF13870">
    <property type="entry name" value="CCDC113_CCDC96_CC"/>
    <property type="match status" value="1"/>
</dbReference>
<feature type="domain" description="CCDC113/CCDC96 coiled-coil" evidence="6">
    <location>
        <begin position="243"/>
        <end position="376"/>
    </location>
</feature>
<evidence type="ECO:0000256" key="5">
    <source>
        <dbReference type="SAM" id="MobiDB-lite"/>
    </source>
</evidence>
<protein>
    <recommendedName>
        <fullName evidence="6">CCDC113/CCDC96 coiled-coil domain-containing protein</fullName>
    </recommendedName>
</protein>
<reference evidence="7 8" key="1">
    <citation type="submission" date="2021-06" db="EMBL/GenBank/DDBJ databases">
        <title>Chromosome-level genome assembly of the red-tail catfish (Hemibagrus wyckioides).</title>
        <authorList>
            <person name="Shao F."/>
        </authorList>
    </citation>
    <scope>NUCLEOTIDE SEQUENCE [LARGE SCALE GENOMIC DNA]</scope>
    <source>
        <strain evidence="7">EC202008001</strain>
        <tissue evidence="7">Blood</tissue>
    </source>
</reference>
<keyword evidence="2 4" id="KW-0175">Coiled coil</keyword>
<dbReference type="GO" id="GO:0060271">
    <property type="term" value="P:cilium assembly"/>
    <property type="evidence" value="ECO:0007669"/>
    <property type="project" value="TreeGrafter"/>
</dbReference>
<gene>
    <name evidence="7" type="ORF">KOW79_006843</name>
</gene>
<dbReference type="PANTHER" id="PTHR15654">
    <property type="entry name" value="COILED-COIL DOMAIN-CONTAINING PROTEIN 113-RELATED"/>
    <property type="match status" value="1"/>
</dbReference>
<evidence type="ECO:0000256" key="2">
    <source>
        <dbReference type="ARBA" id="ARBA00023054"/>
    </source>
</evidence>
<comment type="caution">
    <text evidence="7">The sequence shown here is derived from an EMBL/GenBank/DDBJ whole genome shotgun (WGS) entry which is preliminary data.</text>
</comment>
<dbReference type="AlphaFoldDB" id="A0A9D3SMW3"/>
<keyword evidence="8" id="KW-1185">Reference proteome</keyword>
<dbReference type="GO" id="GO:0005930">
    <property type="term" value="C:axoneme"/>
    <property type="evidence" value="ECO:0007669"/>
    <property type="project" value="TreeGrafter"/>
</dbReference>
<dbReference type="Proteomes" id="UP000824219">
    <property type="component" value="Linkage Group LG07"/>
</dbReference>
<dbReference type="EMBL" id="JAHKSW010000007">
    <property type="protein sequence ID" value="KAG7330621.1"/>
    <property type="molecule type" value="Genomic_DNA"/>
</dbReference>
<organism evidence="7 8">
    <name type="scientific">Hemibagrus wyckioides</name>
    <dbReference type="NCBI Taxonomy" id="337641"/>
    <lineage>
        <taxon>Eukaryota</taxon>
        <taxon>Metazoa</taxon>
        <taxon>Chordata</taxon>
        <taxon>Craniata</taxon>
        <taxon>Vertebrata</taxon>
        <taxon>Euteleostomi</taxon>
        <taxon>Actinopterygii</taxon>
        <taxon>Neopterygii</taxon>
        <taxon>Teleostei</taxon>
        <taxon>Ostariophysi</taxon>
        <taxon>Siluriformes</taxon>
        <taxon>Bagridae</taxon>
        <taxon>Hemibagrus</taxon>
    </lineage>
</organism>
<feature type="coiled-coil region" evidence="4">
    <location>
        <begin position="349"/>
        <end position="376"/>
    </location>
</feature>
<accession>A0A9D3SMW3</accession>
<feature type="region of interest" description="Disordered" evidence="5">
    <location>
        <begin position="1"/>
        <end position="72"/>
    </location>
</feature>
<evidence type="ECO:0000259" key="6">
    <source>
        <dbReference type="Pfam" id="PF13870"/>
    </source>
</evidence>
<evidence type="ECO:0000256" key="1">
    <source>
        <dbReference type="ARBA" id="ARBA00004138"/>
    </source>
</evidence>
<feature type="compositionally biased region" description="Acidic residues" evidence="5">
    <location>
        <begin position="38"/>
        <end position="57"/>
    </location>
</feature>
<dbReference type="InterPro" id="IPR025254">
    <property type="entry name" value="CCDC113/CCDC96_CC"/>
</dbReference>
<dbReference type="InterPro" id="IPR051885">
    <property type="entry name" value="CC_CF"/>
</dbReference>
<evidence type="ECO:0000256" key="4">
    <source>
        <dbReference type="SAM" id="Coils"/>
    </source>
</evidence>
<proteinExistence type="predicted"/>
<feature type="compositionally biased region" description="Basic and acidic residues" evidence="5">
    <location>
        <begin position="7"/>
        <end position="37"/>
    </location>
</feature>
<sequence>MEEQSLEETHPDPKSEDLNAEKVADVVDSDDLAKPDDESCAVEVEVEDDVEEPESHEDEDHRQSTDLQHNLQLDSKEEQELLRELQTENEKLRRLNYQLQTKLAEYFWLKPDIEMQSVQEKIYPNQGCSQKYSDIIEDIRRQRQDKKQKHLQHHNVNELLWQNNEKLEQIELEWSMLISSKREVLITGLEQANSKMEAQAVAERLLTGAQKCEDEFVSVRHENFKLNLKLSNLELGLHVSDDDPDGEMHHIDFEQLNIENQTYGEKIQECREDLLKLKRTLPQTGQILMHVKEKLRFVQVENQEKQGHFNELDALVLHEQEALTQTMQARDMLRFDNLRKRKDCGLLGNPTLLRNLEDTEDERQALERQVKMLERR</sequence>
<evidence type="ECO:0000313" key="7">
    <source>
        <dbReference type="EMBL" id="KAG7330621.1"/>
    </source>
</evidence>
<evidence type="ECO:0000256" key="3">
    <source>
        <dbReference type="ARBA" id="ARBA00023273"/>
    </source>
</evidence>
<evidence type="ECO:0000313" key="8">
    <source>
        <dbReference type="Proteomes" id="UP000824219"/>
    </source>
</evidence>
<keyword evidence="3" id="KW-0966">Cell projection</keyword>
<dbReference type="PANTHER" id="PTHR15654:SF1">
    <property type="entry name" value="COILED-COIL DOMAIN-CONTAINING PROTEIN 96"/>
    <property type="match status" value="1"/>
</dbReference>